<organism evidence="1 2">
    <name type="scientific">Spiroplasma floricola 23-6</name>
    <dbReference type="NCBI Taxonomy" id="1336749"/>
    <lineage>
        <taxon>Bacteria</taxon>
        <taxon>Bacillati</taxon>
        <taxon>Mycoplasmatota</taxon>
        <taxon>Mollicutes</taxon>
        <taxon>Entomoplasmatales</taxon>
        <taxon>Spiroplasmataceae</taxon>
        <taxon>Spiroplasma</taxon>
    </lineage>
</organism>
<dbReference type="AlphaFoldDB" id="A0A2K8SDY2"/>
<sequence>MLKLLIFFGTSFLFIKNISSLVEESPLTENNIWDFNEDIDWESLLNLFFKWKLI</sequence>
<evidence type="ECO:0000313" key="2">
    <source>
        <dbReference type="Proteomes" id="UP000231823"/>
    </source>
</evidence>
<gene>
    <name evidence="1" type="ORF">SFLOR_v1c05800</name>
</gene>
<accession>A0A2K8SDY2</accession>
<dbReference type="Proteomes" id="UP000231823">
    <property type="component" value="Chromosome"/>
</dbReference>
<dbReference type="EMBL" id="CP025057">
    <property type="protein sequence ID" value="AUB31632.1"/>
    <property type="molecule type" value="Genomic_DNA"/>
</dbReference>
<protein>
    <submittedName>
        <fullName evidence="1">Uncharacterized protein</fullName>
    </submittedName>
</protein>
<reference evidence="1 2" key="1">
    <citation type="submission" date="2017-12" db="EMBL/GenBank/DDBJ databases">
        <title>Complete genome sequence of Spiroplasma floricola 23-6 (ATCC 29989).</title>
        <authorList>
            <person name="Tsai Y.-M."/>
            <person name="Wu P.-S."/>
            <person name="Lo W.-S."/>
            <person name="Kuo C.-H."/>
        </authorList>
    </citation>
    <scope>NUCLEOTIDE SEQUENCE [LARGE SCALE GENOMIC DNA]</scope>
    <source>
        <strain evidence="1 2">23-6</strain>
    </source>
</reference>
<keyword evidence="2" id="KW-1185">Reference proteome</keyword>
<proteinExistence type="predicted"/>
<name>A0A2K8SDY2_9MOLU</name>
<dbReference type="KEGG" id="sfz:SFLOR_v1c05800"/>
<evidence type="ECO:0000313" key="1">
    <source>
        <dbReference type="EMBL" id="AUB31632.1"/>
    </source>
</evidence>